<protein>
    <submittedName>
        <fullName evidence="2">Uncharacterized protein</fullName>
    </submittedName>
</protein>
<feature type="region of interest" description="Disordered" evidence="1">
    <location>
        <begin position="1"/>
        <end position="43"/>
    </location>
</feature>
<evidence type="ECO:0000313" key="3">
    <source>
        <dbReference type="Proteomes" id="UP000297245"/>
    </source>
</evidence>
<evidence type="ECO:0000313" key="2">
    <source>
        <dbReference type="EMBL" id="THU95769.1"/>
    </source>
</evidence>
<dbReference type="OrthoDB" id="2690880at2759"/>
<dbReference type="AlphaFoldDB" id="A0A4S8M131"/>
<keyword evidence="3" id="KW-1185">Reference proteome</keyword>
<name>A0A4S8M131_DENBC</name>
<proteinExistence type="predicted"/>
<organism evidence="2 3">
    <name type="scientific">Dendrothele bispora (strain CBS 962.96)</name>
    <dbReference type="NCBI Taxonomy" id="1314807"/>
    <lineage>
        <taxon>Eukaryota</taxon>
        <taxon>Fungi</taxon>
        <taxon>Dikarya</taxon>
        <taxon>Basidiomycota</taxon>
        <taxon>Agaricomycotina</taxon>
        <taxon>Agaricomycetes</taxon>
        <taxon>Agaricomycetidae</taxon>
        <taxon>Agaricales</taxon>
        <taxon>Agaricales incertae sedis</taxon>
        <taxon>Dendrothele</taxon>
    </lineage>
</organism>
<dbReference type="Proteomes" id="UP000297245">
    <property type="component" value="Unassembled WGS sequence"/>
</dbReference>
<accession>A0A4S8M131</accession>
<reference evidence="2 3" key="1">
    <citation type="journal article" date="2019" name="Nat. Ecol. Evol.">
        <title>Megaphylogeny resolves global patterns of mushroom evolution.</title>
        <authorList>
            <person name="Varga T."/>
            <person name="Krizsan K."/>
            <person name="Foldi C."/>
            <person name="Dima B."/>
            <person name="Sanchez-Garcia M."/>
            <person name="Sanchez-Ramirez S."/>
            <person name="Szollosi G.J."/>
            <person name="Szarkandi J.G."/>
            <person name="Papp V."/>
            <person name="Albert L."/>
            <person name="Andreopoulos W."/>
            <person name="Angelini C."/>
            <person name="Antonin V."/>
            <person name="Barry K.W."/>
            <person name="Bougher N.L."/>
            <person name="Buchanan P."/>
            <person name="Buyck B."/>
            <person name="Bense V."/>
            <person name="Catcheside P."/>
            <person name="Chovatia M."/>
            <person name="Cooper J."/>
            <person name="Damon W."/>
            <person name="Desjardin D."/>
            <person name="Finy P."/>
            <person name="Geml J."/>
            <person name="Haridas S."/>
            <person name="Hughes K."/>
            <person name="Justo A."/>
            <person name="Karasinski D."/>
            <person name="Kautmanova I."/>
            <person name="Kiss B."/>
            <person name="Kocsube S."/>
            <person name="Kotiranta H."/>
            <person name="LaButti K.M."/>
            <person name="Lechner B.E."/>
            <person name="Liimatainen K."/>
            <person name="Lipzen A."/>
            <person name="Lukacs Z."/>
            <person name="Mihaltcheva S."/>
            <person name="Morgado L.N."/>
            <person name="Niskanen T."/>
            <person name="Noordeloos M.E."/>
            <person name="Ohm R.A."/>
            <person name="Ortiz-Santana B."/>
            <person name="Ovrebo C."/>
            <person name="Racz N."/>
            <person name="Riley R."/>
            <person name="Savchenko A."/>
            <person name="Shiryaev A."/>
            <person name="Soop K."/>
            <person name="Spirin V."/>
            <person name="Szebenyi C."/>
            <person name="Tomsovsky M."/>
            <person name="Tulloss R.E."/>
            <person name="Uehling J."/>
            <person name="Grigoriev I.V."/>
            <person name="Vagvolgyi C."/>
            <person name="Papp T."/>
            <person name="Martin F.M."/>
            <person name="Miettinen O."/>
            <person name="Hibbett D.S."/>
            <person name="Nagy L.G."/>
        </authorList>
    </citation>
    <scope>NUCLEOTIDE SEQUENCE [LARGE SCALE GENOMIC DNA]</scope>
    <source>
        <strain evidence="2 3">CBS 962.96</strain>
    </source>
</reference>
<evidence type="ECO:0000256" key="1">
    <source>
        <dbReference type="SAM" id="MobiDB-lite"/>
    </source>
</evidence>
<gene>
    <name evidence="2" type="ORF">K435DRAFT_797865</name>
</gene>
<dbReference type="EMBL" id="ML179192">
    <property type="protein sequence ID" value="THU95769.1"/>
    <property type="molecule type" value="Genomic_DNA"/>
</dbReference>
<sequence>MLNLPPNPNASSPQRENLRRGQGVNEIQRENQSGERSQGSSVSFAQDEMLSGMDSIVQYDGAELQLRYLLKQSPDSQIAITHDSVWCSVMHQDWKVFFGNSAEAERWKNMKTAAFMQTDGNESFAKYQLPSTETLATLAGNDENDEVALTEEQKEQAKLLKQARTRRKGQVKDLLMWASGGPLANTSPCQCHHGTLWVVQDIVAQLVLMSVTIMQY</sequence>
<feature type="compositionally biased region" description="Polar residues" evidence="1">
    <location>
        <begin position="34"/>
        <end position="43"/>
    </location>
</feature>